<dbReference type="Proteomes" id="UP000652761">
    <property type="component" value="Unassembled WGS sequence"/>
</dbReference>
<protein>
    <submittedName>
        <fullName evidence="2">Uncharacterized protein</fullName>
    </submittedName>
</protein>
<reference evidence="2" key="1">
    <citation type="submission" date="2017-07" db="EMBL/GenBank/DDBJ databases">
        <title>Taro Niue Genome Assembly and Annotation.</title>
        <authorList>
            <person name="Atibalentja N."/>
            <person name="Keating K."/>
            <person name="Fields C.J."/>
        </authorList>
    </citation>
    <scope>NUCLEOTIDE SEQUENCE</scope>
    <source>
        <strain evidence="2">Niue_2</strain>
        <tissue evidence="2">Leaf</tissue>
    </source>
</reference>
<gene>
    <name evidence="2" type="ORF">Taro_025642</name>
</gene>
<sequence>MSLHKANIKHPTLVEEVWEPARLAHTRGFHPVGVQETHGVILLWSLLWPSRIKYLVLRSGGYHMYINKRRKKMYKYRPKRRRLPKNDPARLYTNSHTKMEWQTLGPPQRKQ</sequence>
<dbReference type="AlphaFoldDB" id="A0A843VET3"/>
<evidence type="ECO:0000313" key="2">
    <source>
        <dbReference type="EMBL" id="MQL92997.1"/>
    </source>
</evidence>
<accession>A0A843VET3</accession>
<evidence type="ECO:0000313" key="3">
    <source>
        <dbReference type="Proteomes" id="UP000652761"/>
    </source>
</evidence>
<organism evidence="2 3">
    <name type="scientific">Colocasia esculenta</name>
    <name type="common">Wild taro</name>
    <name type="synonym">Arum esculentum</name>
    <dbReference type="NCBI Taxonomy" id="4460"/>
    <lineage>
        <taxon>Eukaryota</taxon>
        <taxon>Viridiplantae</taxon>
        <taxon>Streptophyta</taxon>
        <taxon>Embryophyta</taxon>
        <taxon>Tracheophyta</taxon>
        <taxon>Spermatophyta</taxon>
        <taxon>Magnoliopsida</taxon>
        <taxon>Liliopsida</taxon>
        <taxon>Araceae</taxon>
        <taxon>Aroideae</taxon>
        <taxon>Colocasieae</taxon>
        <taxon>Colocasia</taxon>
    </lineage>
</organism>
<comment type="caution">
    <text evidence="2">The sequence shown here is derived from an EMBL/GenBank/DDBJ whole genome shotgun (WGS) entry which is preliminary data.</text>
</comment>
<dbReference type="EMBL" id="NMUH01001507">
    <property type="protein sequence ID" value="MQL92997.1"/>
    <property type="molecule type" value="Genomic_DNA"/>
</dbReference>
<name>A0A843VET3_COLES</name>
<feature type="region of interest" description="Disordered" evidence="1">
    <location>
        <begin position="76"/>
        <end position="111"/>
    </location>
</feature>
<evidence type="ECO:0000256" key="1">
    <source>
        <dbReference type="SAM" id="MobiDB-lite"/>
    </source>
</evidence>
<proteinExistence type="predicted"/>
<keyword evidence="3" id="KW-1185">Reference proteome</keyword>